<keyword evidence="3" id="KW-1185">Reference proteome</keyword>
<feature type="region of interest" description="Disordered" evidence="1">
    <location>
        <begin position="1"/>
        <end position="64"/>
    </location>
</feature>
<sequence length="162" mass="17805">MNEFALPNLSDESGRREEIYGPGGQEEQADDGEGDEGDEGDHRHQKAGDLGGGGGPGGEEDDLSLVEDGEIHHGGAFSAISRCLTGRKKEICVRHLRRSFAPPRTFLLLPHWEGAGLFRFRHSIALNCSALLFDTRVMLRYPGAHGTRWLQHPDIVVNACYI</sequence>
<dbReference type="GeneID" id="63753691"/>
<dbReference type="VEuPathDB" id="FungiDB:ASPWEDRAFT_531737"/>
<protein>
    <submittedName>
        <fullName evidence="2">Uncharacterized protein</fullName>
    </submittedName>
</protein>
<evidence type="ECO:0000313" key="3">
    <source>
        <dbReference type="Proteomes" id="UP000184383"/>
    </source>
</evidence>
<dbReference type="Proteomes" id="UP000184383">
    <property type="component" value="Unassembled WGS sequence"/>
</dbReference>
<feature type="compositionally biased region" description="Acidic residues" evidence="1">
    <location>
        <begin position="27"/>
        <end position="39"/>
    </location>
</feature>
<dbReference type="AlphaFoldDB" id="A0A1L9RM17"/>
<dbReference type="EMBL" id="KV878212">
    <property type="protein sequence ID" value="OJJ35877.1"/>
    <property type="molecule type" value="Genomic_DNA"/>
</dbReference>
<accession>A0A1L9RM17</accession>
<reference evidence="3" key="1">
    <citation type="journal article" date="2017" name="Genome Biol.">
        <title>Comparative genomics reveals high biological diversity and specific adaptations in the industrially and medically important fungal genus Aspergillus.</title>
        <authorList>
            <person name="de Vries R.P."/>
            <person name="Riley R."/>
            <person name="Wiebenga A."/>
            <person name="Aguilar-Osorio G."/>
            <person name="Amillis S."/>
            <person name="Uchima C.A."/>
            <person name="Anderluh G."/>
            <person name="Asadollahi M."/>
            <person name="Askin M."/>
            <person name="Barry K."/>
            <person name="Battaglia E."/>
            <person name="Bayram O."/>
            <person name="Benocci T."/>
            <person name="Braus-Stromeyer S.A."/>
            <person name="Caldana C."/>
            <person name="Canovas D."/>
            <person name="Cerqueira G.C."/>
            <person name="Chen F."/>
            <person name="Chen W."/>
            <person name="Choi C."/>
            <person name="Clum A."/>
            <person name="Dos Santos R.A."/>
            <person name="Damasio A.R."/>
            <person name="Diallinas G."/>
            <person name="Emri T."/>
            <person name="Fekete E."/>
            <person name="Flipphi M."/>
            <person name="Freyberg S."/>
            <person name="Gallo A."/>
            <person name="Gournas C."/>
            <person name="Habgood R."/>
            <person name="Hainaut M."/>
            <person name="Harispe M.L."/>
            <person name="Henrissat B."/>
            <person name="Hilden K.S."/>
            <person name="Hope R."/>
            <person name="Hossain A."/>
            <person name="Karabika E."/>
            <person name="Karaffa L."/>
            <person name="Karanyi Z."/>
            <person name="Krasevec N."/>
            <person name="Kuo A."/>
            <person name="Kusch H."/>
            <person name="LaButti K."/>
            <person name="Lagendijk E.L."/>
            <person name="Lapidus A."/>
            <person name="Levasseur A."/>
            <person name="Lindquist E."/>
            <person name="Lipzen A."/>
            <person name="Logrieco A.F."/>
            <person name="MacCabe A."/>
            <person name="Maekelae M.R."/>
            <person name="Malavazi I."/>
            <person name="Melin P."/>
            <person name="Meyer V."/>
            <person name="Mielnichuk N."/>
            <person name="Miskei M."/>
            <person name="Molnar A.P."/>
            <person name="Mule G."/>
            <person name="Ngan C.Y."/>
            <person name="Orejas M."/>
            <person name="Orosz E."/>
            <person name="Ouedraogo J.P."/>
            <person name="Overkamp K.M."/>
            <person name="Park H.-S."/>
            <person name="Perrone G."/>
            <person name="Piumi F."/>
            <person name="Punt P.J."/>
            <person name="Ram A.F."/>
            <person name="Ramon A."/>
            <person name="Rauscher S."/>
            <person name="Record E."/>
            <person name="Riano-Pachon D.M."/>
            <person name="Robert V."/>
            <person name="Roehrig J."/>
            <person name="Ruller R."/>
            <person name="Salamov A."/>
            <person name="Salih N.S."/>
            <person name="Samson R.A."/>
            <person name="Sandor E."/>
            <person name="Sanguinetti M."/>
            <person name="Schuetze T."/>
            <person name="Sepcic K."/>
            <person name="Shelest E."/>
            <person name="Sherlock G."/>
            <person name="Sophianopoulou V."/>
            <person name="Squina F.M."/>
            <person name="Sun H."/>
            <person name="Susca A."/>
            <person name="Todd R.B."/>
            <person name="Tsang A."/>
            <person name="Unkles S.E."/>
            <person name="van de Wiele N."/>
            <person name="van Rossen-Uffink D."/>
            <person name="Oliveira J.V."/>
            <person name="Vesth T.C."/>
            <person name="Visser J."/>
            <person name="Yu J.-H."/>
            <person name="Zhou M."/>
            <person name="Andersen M.R."/>
            <person name="Archer D.B."/>
            <person name="Baker S.E."/>
            <person name="Benoit I."/>
            <person name="Brakhage A.A."/>
            <person name="Braus G.H."/>
            <person name="Fischer R."/>
            <person name="Frisvad J.C."/>
            <person name="Goldman G.H."/>
            <person name="Houbraken J."/>
            <person name="Oakley B."/>
            <person name="Pocsi I."/>
            <person name="Scazzocchio C."/>
            <person name="Seiboth B."/>
            <person name="vanKuyk P.A."/>
            <person name="Wortman J."/>
            <person name="Dyer P.S."/>
            <person name="Grigoriev I.V."/>
        </authorList>
    </citation>
    <scope>NUCLEOTIDE SEQUENCE [LARGE SCALE GENOMIC DNA]</scope>
    <source>
        <strain evidence="3">DTO 134E9</strain>
    </source>
</reference>
<gene>
    <name evidence="2" type="ORF">ASPWEDRAFT_531737</name>
</gene>
<organism evidence="2 3">
    <name type="scientific">Aspergillus wentii DTO 134E9</name>
    <dbReference type="NCBI Taxonomy" id="1073089"/>
    <lineage>
        <taxon>Eukaryota</taxon>
        <taxon>Fungi</taxon>
        <taxon>Dikarya</taxon>
        <taxon>Ascomycota</taxon>
        <taxon>Pezizomycotina</taxon>
        <taxon>Eurotiomycetes</taxon>
        <taxon>Eurotiomycetidae</taxon>
        <taxon>Eurotiales</taxon>
        <taxon>Aspergillaceae</taxon>
        <taxon>Aspergillus</taxon>
        <taxon>Aspergillus subgen. Cremei</taxon>
    </lineage>
</organism>
<proteinExistence type="predicted"/>
<dbReference type="RefSeq" id="XP_040689553.1">
    <property type="nucleotide sequence ID" value="XM_040837843.1"/>
</dbReference>
<name>A0A1L9RM17_ASPWE</name>
<evidence type="ECO:0000256" key="1">
    <source>
        <dbReference type="SAM" id="MobiDB-lite"/>
    </source>
</evidence>
<evidence type="ECO:0000313" key="2">
    <source>
        <dbReference type="EMBL" id="OJJ35877.1"/>
    </source>
</evidence>